<dbReference type="EMBL" id="CP066786">
    <property type="protein sequence ID" value="QQM29025.1"/>
    <property type="molecule type" value="Genomic_DNA"/>
</dbReference>
<gene>
    <name evidence="2" type="ORF">JET14_11800</name>
</gene>
<feature type="transmembrane region" description="Helical" evidence="1">
    <location>
        <begin position="60"/>
        <end position="85"/>
    </location>
</feature>
<sequence>MNQFQKYKPIAGWLVINALLPYLIRLSGVVTVENSIYVGVLLMVLLQGLNYVLMRKHIELAIATITLNVIGFVLVGYFSIVYAIYPIVKVILLPLAYKTGAI</sequence>
<feature type="transmembrane region" description="Helical" evidence="1">
    <location>
        <begin position="36"/>
        <end position="53"/>
    </location>
</feature>
<reference evidence="2 3" key="1">
    <citation type="submission" date="2020-12" db="EMBL/GenBank/DDBJ databases">
        <authorList>
            <person name="Zheng R.K."/>
            <person name="Sun C.M."/>
        </authorList>
    </citation>
    <scope>NUCLEOTIDE SEQUENCE [LARGE SCALE GENOMIC DNA]</scope>
    <source>
        <strain evidence="2 3">ZRK001</strain>
    </source>
</reference>
<organism evidence="2 3">
    <name type="scientific">Martelella lutilitoris</name>
    <dbReference type="NCBI Taxonomy" id="2583532"/>
    <lineage>
        <taxon>Bacteria</taxon>
        <taxon>Pseudomonadati</taxon>
        <taxon>Pseudomonadota</taxon>
        <taxon>Alphaproteobacteria</taxon>
        <taxon>Hyphomicrobiales</taxon>
        <taxon>Aurantimonadaceae</taxon>
        <taxon>Martelella</taxon>
    </lineage>
</organism>
<name>A0A7T7HGZ7_9HYPH</name>
<evidence type="ECO:0000313" key="3">
    <source>
        <dbReference type="Proteomes" id="UP000596083"/>
    </source>
</evidence>
<evidence type="ECO:0000256" key="1">
    <source>
        <dbReference type="SAM" id="Phobius"/>
    </source>
</evidence>
<feature type="transmembrane region" description="Helical" evidence="1">
    <location>
        <begin position="7"/>
        <end position="24"/>
    </location>
</feature>
<dbReference type="RefSeq" id="WP_200333731.1">
    <property type="nucleotide sequence ID" value="NZ_CP066786.1"/>
</dbReference>
<accession>A0A7T7HGZ7</accession>
<keyword evidence="1" id="KW-0472">Membrane</keyword>
<evidence type="ECO:0000313" key="2">
    <source>
        <dbReference type="EMBL" id="QQM29025.1"/>
    </source>
</evidence>
<keyword evidence="1" id="KW-0812">Transmembrane</keyword>
<dbReference type="AlphaFoldDB" id="A0A7T7HGZ7"/>
<keyword evidence="1" id="KW-1133">Transmembrane helix</keyword>
<protein>
    <submittedName>
        <fullName evidence="2">Uncharacterized protein</fullName>
    </submittedName>
</protein>
<proteinExistence type="predicted"/>
<dbReference type="KEGG" id="mlut:JET14_11800"/>
<dbReference type="Proteomes" id="UP000596083">
    <property type="component" value="Chromosome"/>
</dbReference>